<evidence type="ECO:0000256" key="5">
    <source>
        <dbReference type="ARBA" id="ARBA00022692"/>
    </source>
</evidence>
<dbReference type="GO" id="GO:0071111">
    <property type="term" value="F:cyclic-guanylate-specific phosphodiesterase activity"/>
    <property type="evidence" value="ECO:0007669"/>
    <property type="project" value="UniProtKB-EC"/>
</dbReference>
<dbReference type="PANTHER" id="PTHR33121:SF79">
    <property type="entry name" value="CYCLIC DI-GMP PHOSPHODIESTERASE PDED-RELATED"/>
    <property type="match status" value="1"/>
</dbReference>
<dbReference type="EC" id="3.1.4.52" evidence="2"/>
<protein>
    <recommendedName>
        <fullName evidence="2">cyclic-guanylate-specific phosphodiesterase</fullName>
        <ecNumber evidence="2">3.1.4.52</ecNumber>
    </recommendedName>
</protein>
<keyword evidence="4" id="KW-0973">c-di-GMP</keyword>
<evidence type="ECO:0000256" key="1">
    <source>
        <dbReference type="ARBA" id="ARBA00004651"/>
    </source>
</evidence>
<keyword evidence="5 10" id="KW-0812">Transmembrane</keyword>
<dbReference type="AlphaFoldDB" id="A0A9N8S064"/>
<evidence type="ECO:0000256" key="4">
    <source>
        <dbReference type="ARBA" id="ARBA00022636"/>
    </source>
</evidence>
<evidence type="ECO:0000256" key="6">
    <source>
        <dbReference type="ARBA" id="ARBA00022801"/>
    </source>
</evidence>
<dbReference type="EMBL" id="CAJQZC010000010">
    <property type="protein sequence ID" value="CAG4916550.1"/>
    <property type="molecule type" value="Genomic_DNA"/>
</dbReference>
<comment type="subcellular location">
    <subcellularLocation>
        <location evidence="1">Cell membrane</location>
        <topology evidence="1">Multi-pass membrane protein</topology>
    </subcellularLocation>
</comment>
<accession>A0A9N8S064</accession>
<dbReference type="RefSeq" id="WP_228881959.1">
    <property type="nucleotide sequence ID" value="NZ_CAJQZC010000010.1"/>
</dbReference>
<gene>
    <name evidence="12" type="primary">pdeB</name>
    <name evidence="12" type="ORF">LMG31841_04587</name>
</gene>
<evidence type="ECO:0000256" key="8">
    <source>
        <dbReference type="ARBA" id="ARBA00023136"/>
    </source>
</evidence>
<dbReference type="Proteomes" id="UP000789704">
    <property type="component" value="Unassembled WGS sequence"/>
</dbReference>
<evidence type="ECO:0000256" key="9">
    <source>
        <dbReference type="ARBA" id="ARBA00034290"/>
    </source>
</evidence>
<reference evidence="12" key="1">
    <citation type="submission" date="2021-04" db="EMBL/GenBank/DDBJ databases">
        <authorList>
            <person name="Vanwijnsberghe S."/>
        </authorList>
    </citation>
    <scope>NUCLEOTIDE SEQUENCE</scope>
    <source>
        <strain evidence="12">LMG 31841</strain>
    </source>
</reference>
<dbReference type="PANTHER" id="PTHR33121">
    <property type="entry name" value="CYCLIC DI-GMP PHOSPHODIESTERASE PDEF"/>
    <property type="match status" value="1"/>
</dbReference>
<evidence type="ECO:0000256" key="7">
    <source>
        <dbReference type="ARBA" id="ARBA00022989"/>
    </source>
</evidence>
<keyword evidence="8 10" id="KW-0472">Membrane</keyword>
<dbReference type="Gene3D" id="3.20.20.450">
    <property type="entry name" value="EAL domain"/>
    <property type="match status" value="1"/>
</dbReference>
<organism evidence="12 13">
    <name type="scientific">Paraburkholderia saeva</name>
    <dbReference type="NCBI Taxonomy" id="2777537"/>
    <lineage>
        <taxon>Bacteria</taxon>
        <taxon>Pseudomonadati</taxon>
        <taxon>Pseudomonadota</taxon>
        <taxon>Betaproteobacteria</taxon>
        <taxon>Burkholderiales</taxon>
        <taxon>Burkholderiaceae</taxon>
        <taxon>Paraburkholderia</taxon>
    </lineage>
</organism>
<dbReference type="GO" id="GO:0005886">
    <property type="term" value="C:plasma membrane"/>
    <property type="evidence" value="ECO:0007669"/>
    <property type="project" value="UniProtKB-SubCell"/>
</dbReference>
<dbReference type="SUPFAM" id="SSF141868">
    <property type="entry name" value="EAL domain-like"/>
    <property type="match status" value="1"/>
</dbReference>
<feature type="transmembrane region" description="Helical" evidence="10">
    <location>
        <begin position="240"/>
        <end position="261"/>
    </location>
</feature>
<dbReference type="SMART" id="SM00052">
    <property type="entry name" value="EAL"/>
    <property type="match status" value="1"/>
</dbReference>
<name>A0A9N8S064_9BURK</name>
<feature type="domain" description="EAL" evidence="11">
    <location>
        <begin position="267"/>
        <end position="518"/>
    </location>
</feature>
<keyword evidence="3" id="KW-1003">Cell membrane</keyword>
<dbReference type="Pfam" id="PF00563">
    <property type="entry name" value="EAL"/>
    <property type="match status" value="1"/>
</dbReference>
<keyword evidence="7 10" id="KW-1133">Transmembrane helix</keyword>
<dbReference type="CDD" id="cd01948">
    <property type="entry name" value="EAL"/>
    <property type="match status" value="1"/>
</dbReference>
<dbReference type="InterPro" id="IPR024744">
    <property type="entry name" value="CSS-motif_dom"/>
</dbReference>
<comment type="catalytic activity">
    <reaction evidence="9">
        <text>3',3'-c-di-GMP + H2O = 5'-phosphoguanylyl(3'-&gt;5')guanosine + H(+)</text>
        <dbReference type="Rhea" id="RHEA:24902"/>
        <dbReference type="ChEBI" id="CHEBI:15377"/>
        <dbReference type="ChEBI" id="CHEBI:15378"/>
        <dbReference type="ChEBI" id="CHEBI:58754"/>
        <dbReference type="ChEBI" id="CHEBI:58805"/>
        <dbReference type="EC" id="3.1.4.52"/>
    </reaction>
</comment>
<evidence type="ECO:0000256" key="10">
    <source>
        <dbReference type="SAM" id="Phobius"/>
    </source>
</evidence>
<proteinExistence type="predicted"/>
<dbReference type="Pfam" id="PF12792">
    <property type="entry name" value="CSS-motif"/>
    <property type="match status" value="1"/>
</dbReference>
<dbReference type="InterPro" id="IPR035919">
    <property type="entry name" value="EAL_sf"/>
</dbReference>
<comment type="caution">
    <text evidence="12">The sequence shown here is derived from an EMBL/GenBank/DDBJ whole genome shotgun (WGS) entry which is preliminary data.</text>
</comment>
<keyword evidence="13" id="KW-1185">Reference proteome</keyword>
<dbReference type="InterPro" id="IPR001633">
    <property type="entry name" value="EAL_dom"/>
</dbReference>
<evidence type="ECO:0000313" key="13">
    <source>
        <dbReference type="Proteomes" id="UP000789704"/>
    </source>
</evidence>
<keyword evidence="6 12" id="KW-0378">Hydrolase</keyword>
<evidence type="ECO:0000256" key="3">
    <source>
        <dbReference type="ARBA" id="ARBA00022475"/>
    </source>
</evidence>
<evidence type="ECO:0000259" key="11">
    <source>
        <dbReference type="PROSITE" id="PS50883"/>
    </source>
</evidence>
<dbReference type="PROSITE" id="PS50883">
    <property type="entry name" value="EAL"/>
    <property type="match status" value="1"/>
</dbReference>
<sequence>MNRFTFLAVSIFLSSAATLVPVGLCVYIAQQDAHRREEAALKTFADNAIIRAEIVTKQAEQAVAEMERLPQERCSPLHLEQLRRIAFTWRYVQDAGVYRDGMNLCSALLGAAEDRRLRLPAPAWLTRNGFLVWFDLDNPFGAARKSMLIGRNGNYVSVDPGSYVDVVDRDARLLAAVDTRTGNVFSATQGVDRQLMMTAWQRGGRMDDPVHAFVIKKSDDLPFAIIVEARRSSSFANWKALLTVWLLVGLALGLVLGSLVLRVMSRRNSMGWQLRRALRRREFSVQYQPIVSLADGRCVGAEALVRWVQDGRPVPPDVFIPLAEEQGLIQAITDQVLERVIAEMSDRLRQDPRRYVSINVSAEDLKTLRFLNVLTARLAGTGIANAQIRIEATERGFLDVDATRRVIQAFRDAGHPVCIDDFGTGYSSLSYLQSFRFDVLKIDKSFVDTVGQDAASSSVAPHIIAMAHALGVQIVAEGIEHADQAQFLREHGTQFGQGWLFARPMPAAEFLRYLDRESVPEHGVEIQ</sequence>
<evidence type="ECO:0000256" key="2">
    <source>
        <dbReference type="ARBA" id="ARBA00012282"/>
    </source>
</evidence>
<dbReference type="InterPro" id="IPR050706">
    <property type="entry name" value="Cyclic-di-GMP_PDE-like"/>
</dbReference>
<evidence type="ECO:0000313" key="12">
    <source>
        <dbReference type="EMBL" id="CAG4916550.1"/>
    </source>
</evidence>